<evidence type="ECO:0000313" key="3">
    <source>
        <dbReference type="Proteomes" id="UP000076798"/>
    </source>
</evidence>
<feature type="region of interest" description="Disordered" evidence="1">
    <location>
        <begin position="215"/>
        <end position="270"/>
    </location>
</feature>
<dbReference type="EMBL" id="KV428009">
    <property type="protein sequence ID" value="KZT43175.1"/>
    <property type="molecule type" value="Genomic_DNA"/>
</dbReference>
<gene>
    <name evidence="2" type="ORF">SISSUDRAFT_1057943</name>
</gene>
<evidence type="ECO:0000256" key="1">
    <source>
        <dbReference type="SAM" id="MobiDB-lite"/>
    </source>
</evidence>
<feature type="region of interest" description="Disordered" evidence="1">
    <location>
        <begin position="306"/>
        <end position="330"/>
    </location>
</feature>
<feature type="compositionally biased region" description="Polar residues" evidence="1">
    <location>
        <begin position="15"/>
        <end position="26"/>
    </location>
</feature>
<feature type="compositionally biased region" description="Polar residues" evidence="1">
    <location>
        <begin position="70"/>
        <end position="79"/>
    </location>
</feature>
<keyword evidence="3" id="KW-1185">Reference proteome</keyword>
<evidence type="ECO:0000313" key="2">
    <source>
        <dbReference type="EMBL" id="KZT43175.1"/>
    </source>
</evidence>
<organism evidence="2 3">
    <name type="scientific">Sistotremastrum suecicum HHB10207 ss-3</name>
    <dbReference type="NCBI Taxonomy" id="1314776"/>
    <lineage>
        <taxon>Eukaryota</taxon>
        <taxon>Fungi</taxon>
        <taxon>Dikarya</taxon>
        <taxon>Basidiomycota</taxon>
        <taxon>Agaricomycotina</taxon>
        <taxon>Agaricomycetes</taxon>
        <taxon>Sistotremastrales</taxon>
        <taxon>Sistotremastraceae</taxon>
        <taxon>Sistotremastrum</taxon>
    </lineage>
</organism>
<feature type="compositionally biased region" description="Basic and acidic residues" evidence="1">
    <location>
        <begin position="430"/>
        <end position="440"/>
    </location>
</feature>
<dbReference type="AlphaFoldDB" id="A0A166HXI4"/>
<reference evidence="2 3" key="1">
    <citation type="journal article" date="2016" name="Mol. Biol. Evol.">
        <title>Comparative Genomics of Early-Diverging Mushroom-Forming Fungi Provides Insights into the Origins of Lignocellulose Decay Capabilities.</title>
        <authorList>
            <person name="Nagy L.G."/>
            <person name="Riley R."/>
            <person name="Tritt A."/>
            <person name="Adam C."/>
            <person name="Daum C."/>
            <person name="Floudas D."/>
            <person name="Sun H."/>
            <person name="Yadav J.S."/>
            <person name="Pangilinan J."/>
            <person name="Larsson K.H."/>
            <person name="Matsuura K."/>
            <person name="Barry K."/>
            <person name="Labutti K."/>
            <person name="Kuo R."/>
            <person name="Ohm R.A."/>
            <person name="Bhattacharya S.S."/>
            <person name="Shirouzu T."/>
            <person name="Yoshinaga Y."/>
            <person name="Martin F.M."/>
            <person name="Grigoriev I.V."/>
            <person name="Hibbett D.S."/>
        </authorList>
    </citation>
    <scope>NUCLEOTIDE SEQUENCE [LARGE SCALE GENOMIC DNA]</scope>
    <source>
        <strain evidence="2 3">HHB10207 ss-3</strain>
    </source>
</reference>
<protein>
    <submittedName>
        <fullName evidence="2">Uncharacterized protein</fullName>
    </submittedName>
</protein>
<feature type="compositionally biased region" description="Polar residues" evidence="1">
    <location>
        <begin position="101"/>
        <end position="111"/>
    </location>
</feature>
<accession>A0A166HXI4</accession>
<sequence length="711" mass="77834">MRFQCHPPSPYIQPSAPTNSPSDRSLSELSTLISPSRSLHVSLTNSYVFSLSNRKSTPVAHFFANRHSLSNHSRSTSLPPHSHRRPRLVSAPSGPRPITRLRNSPSLQSMSRPMAMANPHLIPPLKHSNSMDLLAEVERSYQSMSASAKHRPPQLIYSPTISISDDTSSIPPTPLADSIDDAAFYTRWPSFIGPRIECEAEKPLVCAPMTGTARRVKRKPVPKYSPNSPSLMEPASHHHSHSHPHDSSTTSGAPLSANAESPGPCTNAGAGPTAHVPSYTLMPLDMNVEPAPALALGLTIHTKIDLPRPRRKRSKELLSGSPSTANNNGSTAFAPLAKIKDFFSSSVSVNKTCSGSEVAESVSVREKENASAIGRDGLGPSWTMSPEQQISLHRLSGGRYPPIASPTTSLNAVQVQVQPQTPTPSPEYFDLPRPRPHPEDSPAWSRYTHKDQESRSSAYELPDLPVIPRTRSLTEEMELEFPAFPEGPSTSLRTCVRPFVRDAGESVFMFTLEDQDQDSGLEFENVNVNGALRFISWAYMHMHGTYGFAVLVPPPVPPKSSARYHTRQNLSLTIPSTRCPSPYAAIRPLPSPRNFSRPTPEVYNEDLDKPLEDTSNIPRSSSLAATRRISENASTPNLVSVSGVEVEVKGSGNSALSVIETVGHDRVGRLQSINTVLAASHGMHWERLSSEVTRRLKRMSASPFRKSTKRR</sequence>
<feature type="compositionally biased region" description="Polar residues" evidence="1">
    <location>
        <begin position="320"/>
        <end position="330"/>
    </location>
</feature>
<proteinExistence type="predicted"/>
<feature type="region of interest" description="Disordered" evidence="1">
    <location>
        <begin position="1"/>
        <end position="26"/>
    </location>
</feature>
<dbReference type="Proteomes" id="UP000076798">
    <property type="component" value="Unassembled WGS sequence"/>
</dbReference>
<feature type="region of interest" description="Disordered" evidence="1">
    <location>
        <begin position="415"/>
        <end position="457"/>
    </location>
</feature>
<feature type="region of interest" description="Disordered" evidence="1">
    <location>
        <begin position="70"/>
        <end position="111"/>
    </location>
</feature>
<name>A0A166HXI4_9AGAM</name>